<evidence type="ECO:0000256" key="9">
    <source>
        <dbReference type="SAM" id="MobiDB-lite"/>
    </source>
</evidence>
<dbReference type="PANTHER" id="PTHR31658">
    <property type="entry name" value="CONSERVED OLIGOMERIC GOLGI COMPLEX SUBUNIT 1"/>
    <property type="match status" value="1"/>
</dbReference>
<dbReference type="GeneID" id="20529886"/>
<dbReference type="GO" id="GO:0000139">
    <property type="term" value="C:Golgi membrane"/>
    <property type="evidence" value="ECO:0007669"/>
    <property type="project" value="UniProtKB-SubCell"/>
</dbReference>
<keyword evidence="4" id="KW-0813">Transport</keyword>
<comment type="subcellular location">
    <subcellularLocation>
        <location evidence="1">Golgi apparatus membrane</location>
        <topology evidence="1">Peripheral membrane protein</topology>
    </subcellularLocation>
</comment>
<organism evidence="10">
    <name type="scientific">Fonticula alba</name>
    <name type="common">Slime mold</name>
    <dbReference type="NCBI Taxonomy" id="691883"/>
    <lineage>
        <taxon>Eukaryota</taxon>
        <taxon>Rotosphaerida</taxon>
        <taxon>Fonticulaceae</taxon>
        <taxon>Fonticula</taxon>
    </lineage>
</organism>
<accession>A0A058Z3X4</accession>
<evidence type="ECO:0000256" key="1">
    <source>
        <dbReference type="ARBA" id="ARBA00004395"/>
    </source>
</evidence>
<keyword evidence="6" id="KW-0333">Golgi apparatus</keyword>
<keyword evidence="7" id="KW-0472">Membrane</keyword>
<dbReference type="Pfam" id="PF08700">
    <property type="entry name" value="VPS51_Exo84_N"/>
    <property type="match status" value="1"/>
</dbReference>
<feature type="region of interest" description="Disordered" evidence="9">
    <location>
        <begin position="793"/>
        <end position="814"/>
    </location>
</feature>
<reference evidence="10" key="1">
    <citation type="submission" date="2013-04" db="EMBL/GenBank/DDBJ databases">
        <title>The Genome Sequence of Fonticula alba ATCC 38817.</title>
        <authorList>
            <consortium name="The Broad Institute Genomics Platform"/>
            <person name="Russ C."/>
            <person name="Cuomo C."/>
            <person name="Burger G."/>
            <person name="Gray M.W."/>
            <person name="Holland P.W.H."/>
            <person name="King N."/>
            <person name="Lang F.B.F."/>
            <person name="Roger A.J."/>
            <person name="Ruiz-Trillo I."/>
            <person name="Brown M."/>
            <person name="Walker B."/>
            <person name="Young S."/>
            <person name="Zeng Q."/>
            <person name="Gargeya S."/>
            <person name="Fitzgerald M."/>
            <person name="Haas B."/>
            <person name="Abouelleil A."/>
            <person name="Allen A.W."/>
            <person name="Alvarado L."/>
            <person name="Arachchi H.M."/>
            <person name="Berlin A.M."/>
            <person name="Chapman S.B."/>
            <person name="Gainer-Dewar J."/>
            <person name="Goldberg J."/>
            <person name="Griggs A."/>
            <person name="Gujja S."/>
            <person name="Hansen M."/>
            <person name="Howarth C."/>
            <person name="Imamovic A."/>
            <person name="Ireland A."/>
            <person name="Larimer J."/>
            <person name="McCowan C."/>
            <person name="Murphy C."/>
            <person name="Pearson M."/>
            <person name="Poon T.W."/>
            <person name="Priest M."/>
            <person name="Roberts A."/>
            <person name="Saif S."/>
            <person name="Shea T."/>
            <person name="Sisk P."/>
            <person name="Sykes S."/>
            <person name="Wortman J."/>
            <person name="Nusbaum C."/>
            <person name="Birren B."/>
        </authorList>
    </citation>
    <scope>NUCLEOTIDE SEQUENCE [LARGE SCALE GENOMIC DNA]</scope>
    <source>
        <strain evidence="10">ATCC 38817</strain>
    </source>
</reference>
<dbReference type="OrthoDB" id="46189at2759"/>
<evidence type="ECO:0000313" key="10">
    <source>
        <dbReference type="EMBL" id="KCV68237.1"/>
    </source>
</evidence>
<dbReference type="EMBL" id="KB932209">
    <property type="protein sequence ID" value="KCV68237.1"/>
    <property type="molecule type" value="Genomic_DNA"/>
</dbReference>
<dbReference type="InterPro" id="IPR033370">
    <property type="entry name" value="COG1"/>
</dbReference>
<feature type="region of interest" description="Disordered" evidence="9">
    <location>
        <begin position="887"/>
        <end position="936"/>
    </location>
</feature>
<dbReference type="RefSeq" id="XP_009497291.1">
    <property type="nucleotide sequence ID" value="XM_009499016.1"/>
</dbReference>
<keyword evidence="8" id="KW-0175">Coiled coil</keyword>
<feature type="compositionally biased region" description="Low complexity" evidence="9">
    <location>
        <begin position="887"/>
        <end position="926"/>
    </location>
</feature>
<evidence type="ECO:0000313" key="11">
    <source>
        <dbReference type="Proteomes" id="UP000030693"/>
    </source>
</evidence>
<evidence type="ECO:0000256" key="7">
    <source>
        <dbReference type="ARBA" id="ARBA00023136"/>
    </source>
</evidence>
<proteinExistence type="inferred from homology"/>
<sequence length="959" mass="98543">MDLHGARDVSIASTAGIRSTASPESNLAAAQREADNVLQKLNIASARNLVSETRAEMEARRRELRTLVGERYRDLLSSASAVRAMRDTAAGPFKGSLLKASLAAQAATNLSASRPIGSSGAGGLLAISKDELLQSATRSVAVRALLDAPAQIWSSLDAHDFLSAARVYIHTRRLYHASLPRLNPGANPPAGAEPDSLGAISPADLGQWWRSVEPLRLRVISACVAYLQAPGCLLPDGPLPADELSAAAAGVPGVLTKPVSLRDATASARALYSLVLLDADTEVSLTLGSWQALLATGDSASGAAAPDEEDAVAGAVVAAAAAAASADQRLLQILLFARLRLLQRLLSDNRCPGADHGPGTVALLARRPALADLLALRLVVDTVQLATLCPLLVDHSSGLAQALASDMSVAVDAIPPAEPDPRVTEWLRLGVLPLLSGAAFRSIETLPELATFGTQSFQACRSMLAAGTPASAQLALLHDGALPGGMGDLAAPTAAWRALFQCPFVERARTLIHAALGITLTRPAVDLVSAELISLASDLLRGPEPGRRGCGVLVRERLTAGTEHLDRVFGRTHPLLVETRGFCDTLPRDLPGVVVPAGAFVAAGLAQAAEALAQCISEVRPSAEVGAVFDVFVSRLAHHLAGCLGEMQARAVIELGPGPREAGALDAAVARIALLSRTYSERWIGHLLTGALDTAEALVPSSTTGPSPPQGGAVVTGPLPPSDTVLQLVFHCGQALQSFSPQIEWSESLLGYARSMCFDLLSRRLAGHLEGPALRTDLAFLKAVLGTEALETGGEGAGASGPAASAGPPPSGSAWTEDRLAAYSAVCGPILFGGGPPAGPGFGLLSATVTRPGPAGADLIGNMPLVRPRLATLPIGEGLFVPLSEAGAAPGGRSRPAADLPAAGPGPSLLKRSASSSLAGSLSDGGRQTHIHFRSGAAIPRASMAYRRAPAPLATPSRP</sequence>
<protein>
    <recommendedName>
        <fullName evidence="3">Conserved oligomeric Golgi complex subunit 1</fullName>
    </recommendedName>
</protein>
<keyword evidence="5" id="KW-0653">Protein transport</keyword>
<dbReference type="eggNOG" id="KOG2033">
    <property type="taxonomic scope" value="Eukaryota"/>
</dbReference>
<dbReference type="GO" id="GO:0017119">
    <property type="term" value="C:Golgi transport complex"/>
    <property type="evidence" value="ECO:0007669"/>
    <property type="project" value="InterPro"/>
</dbReference>
<feature type="coiled-coil region" evidence="8">
    <location>
        <begin position="27"/>
        <end position="63"/>
    </location>
</feature>
<name>A0A058Z3X4_FONAL</name>
<dbReference type="PANTHER" id="PTHR31658:SF0">
    <property type="entry name" value="CONSERVED OLIGOMERIC GOLGI COMPLEX SUBUNIT 1"/>
    <property type="match status" value="1"/>
</dbReference>
<evidence type="ECO:0000256" key="4">
    <source>
        <dbReference type="ARBA" id="ARBA00022448"/>
    </source>
</evidence>
<feature type="region of interest" description="Disordered" evidence="9">
    <location>
        <begin position="698"/>
        <end position="718"/>
    </location>
</feature>
<comment type="similarity">
    <text evidence="2">Belongs to the COG1 family.</text>
</comment>
<evidence type="ECO:0000256" key="5">
    <source>
        <dbReference type="ARBA" id="ARBA00022927"/>
    </source>
</evidence>
<keyword evidence="11" id="KW-1185">Reference proteome</keyword>
<dbReference type="Proteomes" id="UP000030693">
    <property type="component" value="Unassembled WGS sequence"/>
</dbReference>
<evidence type="ECO:0000256" key="2">
    <source>
        <dbReference type="ARBA" id="ARBA00006653"/>
    </source>
</evidence>
<gene>
    <name evidence="10" type="ORF">H696_05161</name>
</gene>
<dbReference type="STRING" id="691883.A0A058Z3X4"/>
<evidence type="ECO:0000256" key="8">
    <source>
        <dbReference type="SAM" id="Coils"/>
    </source>
</evidence>
<dbReference type="GO" id="GO:0015031">
    <property type="term" value="P:protein transport"/>
    <property type="evidence" value="ECO:0007669"/>
    <property type="project" value="UniProtKB-KW"/>
</dbReference>
<dbReference type="GO" id="GO:0006891">
    <property type="term" value="P:intra-Golgi vesicle-mediated transport"/>
    <property type="evidence" value="ECO:0007669"/>
    <property type="project" value="InterPro"/>
</dbReference>
<dbReference type="AlphaFoldDB" id="A0A058Z3X4"/>
<evidence type="ECO:0000256" key="3">
    <source>
        <dbReference type="ARBA" id="ARBA00020978"/>
    </source>
</evidence>
<evidence type="ECO:0000256" key="6">
    <source>
        <dbReference type="ARBA" id="ARBA00023034"/>
    </source>
</evidence>